<sequence>MQHNMNLHVPKKVPRMLDAVEKLLEEEMLVGSSNHWVKVMLISAFQMDLNPPRISIMHLLRWFEQGGMSCKEEIWGGIARDAPSSCIHLSLVMCDEDQGYDGAEVEEMSNGLFTHHLGMGLS</sequence>
<reference evidence="1" key="2">
    <citation type="submission" date="2022-01" db="EMBL/GenBank/DDBJ databases">
        <authorList>
            <person name="Yamashiro T."/>
            <person name="Shiraishi A."/>
            <person name="Satake H."/>
            <person name="Nakayama K."/>
        </authorList>
    </citation>
    <scope>NUCLEOTIDE SEQUENCE</scope>
</reference>
<dbReference type="EMBL" id="BQNB010020365">
    <property type="protein sequence ID" value="GJT95186.1"/>
    <property type="molecule type" value="Genomic_DNA"/>
</dbReference>
<comment type="caution">
    <text evidence="1">The sequence shown here is derived from an EMBL/GenBank/DDBJ whole genome shotgun (WGS) entry which is preliminary data.</text>
</comment>
<keyword evidence="2" id="KW-1185">Reference proteome</keyword>
<dbReference type="Proteomes" id="UP001151760">
    <property type="component" value="Unassembled WGS sequence"/>
</dbReference>
<evidence type="ECO:0000313" key="1">
    <source>
        <dbReference type="EMBL" id="GJT95186.1"/>
    </source>
</evidence>
<protein>
    <submittedName>
        <fullName evidence="1">Uncharacterized protein</fullName>
    </submittedName>
</protein>
<evidence type="ECO:0000313" key="2">
    <source>
        <dbReference type="Proteomes" id="UP001151760"/>
    </source>
</evidence>
<accession>A0ABQ5I618</accession>
<name>A0ABQ5I618_9ASTR</name>
<organism evidence="1 2">
    <name type="scientific">Tanacetum coccineum</name>
    <dbReference type="NCBI Taxonomy" id="301880"/>
    <lineage>
        <taxon>Eukaryota</taxon>
        <taxon>Viridiplantae</taxon>
        <taxon>Streptophyta</taxon>
        <taxon>Embryophyta</taxon>
        <taxon>Tracheophyta</taxon>
        <taxon>Spermatophyta</taxon>
        <taxon>Magnoliopsida</taxon>
        <taxon>eudicotyledons</taxon>
        <taxon>Gunneridae</taxon>
        <taxon>Pentapetalae</taxon>
        <taxon>asterids</taxon>
        <taxon>campanulids</taxon>
        <taxon>Asterales</taxon>
        <taxon>Asteraceae</taxon>
        <taxon>Asteroideae</taxon>
        <taxon>Anthemideae</taxon>
        <taxon>Anthemidinae</taxon>
        <taxon>Tanacetum</taxon>
    </lineage>
</organism>
<proteinExistence type="predicted"/>
<reference evidence="1" key="1">
    <citation type="journal article" date="2022" name="Int. J. Mol. Sci.">
        <title>Draft Genome of Tanacetum Coccineum: Genomic Comparison of Closely Related Tanacetum-Family Plants.</title>
        <authorList>
            <person name="Yamashiro T."/>
            <person name="Shiraishi A."/>
            <person name="Nakayama K."/>
            <person name="Satake H."/>
        </authorList>
    </citation>
    <scope>NUCLEOTIDE SEQUENCE</scope>
</reference>
<gene>
    <name evidence="1" type="ORF">Tco_1090704</name>
</gene>